<feature type="region of interest" description="Disordered" evidence="8">
    <location>
        <begin position="1"/>
        <end position="21"/>
    </location>
</feature>
<dbReference type="AlphaFoldDB" id="A0A858R9P8"/>
<evidence type="ECO:0000313" key="10">
    <source>
        <dbReference type="Proteomes" id="UP000501891"/>
    </source>
</evidence>
<keyword evidence="10" id="KW-1185">Reference proteome</keyword>
<feature type="compositionally biased region" description="Basic residues" evidence="8">
    <location>
        <begin position="1"/>
        <end position="15"/>
    </location>
</feature>
<dbReference type="Gene3D" id="2.40.50.140">
    <property type="entry name" value="Nucleic acid-binding proteins"/>
    <property type="match status" value="1"/>
</dbReference>
<keyword evidence="1" id="KW-0479">Metal-binding</keyword>
<dbReference type="PROSITE" id="PS51687">
    <property type="entry name" value="SAM_MT_RNA_M5U"/>
    <property type="match status" value="1"/>
</dbReference>
<evidence type="ECO:0000256" key="5">
    <source>
        <dbReference type="ARBA" id="ARBA00023014"/>
    </source>
</evidence>
<dbReference type="KEGG" id="acru:HHL28_14160"/>
<evidence type="ECO:0000256" key="2">
    <source>
        <dbReference type="ARBA" id="ARBA00022603"/>
    </source>
</evidence>
<dbReference type="InterPro" id="IPR010280">
    <property type="entry name" value="U5_MeTrfase_fam"/>
</dbReference>
<keyword evidence="2 6" id="KW-0489">Methyltransferase</keyword>
<keyword evidence="3 6" id="KW-0808">Transferase</keyword>
<comment type="similarity">
    <text evidence="6">Belongs to the class I-like SAM-binding methyltransferase superfamily. RNA M5U methyltransferase family.</text>
</comment>
<feature type="binding site" evidence="6">
    <location>
        <position position="283"/>
    </location>
    <ligand>
        <name>S-adenosyl-L-methionine</name>
        <dbReference type="ChEBI" id="CHEBI:59789"/>
    </ligand>
</feature>
<dbReference type="Gene3D" id="3.40.50.150">
    <property type="entry name" value="Vaccinia Virus protein VP39"/>
    <property type="match status" value="1"/>
</dbReference>
<keyword evidence="1" id="KW-0004">4Fe-4S</keyword>
<dbReference type="GO" id="GO:0070041">
    <property type="term" value="F:rRNA (uridine-C5-)-methyltransferase activity"/>
    <property type="evidence" value="ECO:0007669"/>
    <property type="project" value="TreeGrafter"/>
</dbReference>
<evidence type="ECO:0000256" key="7">
    <source>
        <dbReference type="PROSITE-ProRule" id="PRU10015"/>
    </source>
</evidence>
<evidence type="ECO:0000256" key="4">
    <source>
        <dbReference type="ARBA" id="ARBA00022691"/>
    </source>
</evidence>
<dbReference type="InterPro" id="IPR029063">
    <property type="entry name" value="SAM-dependent_MTases_sf"/>
</dbReference>
<feature type="binding site" evidence="6">
    <location>
        <position position="310"/>
    </location>
    <ligand>
        <name>S-adenosyl-L-methionine</name>
        <dbReference type="ChEBI" id="CHEBI:59789"/>
    </ligand>
</feature>
<dbReference type="SUPFAM" id="SSF53335">
    <property type="entry name" value="S-adenosyl-L-methionine-dependent methyltransferases"/>
    <property type="match status" value="1"/>
</dbReference>
<protein>
    <submittedName>
        <fullName evidence="9">Class I SAM-dependent RNA methyltransferase</fullName>
    </submittedName>
</protein>
<evidence type="ECO:0000256" key="3">
    <source>
        <dbReference type="ARBA" id="ARBA00022679"/>
    </source>
</evidence>
<dbReference type="InterPro" id="IPR030390">
    <property type="entry name" value="MeTrfase_TrmA_AS"/>
</dbReference>
<reference evidence="9" key="1">
    <citation type="submission" date="2020-04" db="EMBL/GenBank/DDBJ databases">
        <title>A desert anoxygenic phototrophic bacterium fixes CO2 using RubisCO under aerobic conditions.</title>
        <authorList>
            <person name="Tang K."/>
        </authorList>
    </citation>
    <scope>NUCLEOTIDE SEQUENCE [LARGE SCALE GENOMIC DNA]</scope>
    <source>
        <strain evidence="9">MIMtkB3</strain>
    </source>
</reference>
<feature type="binding site" evidence="6">
    <location>
        <position position="330"/>
    </location>
    <ligand>
        <name>S-adenosyl-L-methionine</name>
        <dbReference type="ChEBI" id="CHEBI:59789"/>
    </ligand>
</feature>
<organism evidence="9 10">
    <name type="scientific">Aerophototrophica crusticola</name>
    <dbReference type="NCBI Taxonomy" id="1709002"/>
    <lineage>
        <taxon>Bacteria</taxon>
        <taxon>Pseudomonadati</taxon>
        <taxon>Pseudomonadota</taxon>
        <taxon>Alphaproteobacteria</taxon>
        <taxon>Rhodospirillales</taxon>
        <taxon>Rhodospirillaceae</taxon>
        <taxon>Aerophototrophica</taxon>
    </lineage>
</organism>
<evidence type="ECO:0000256" key="8">
    <source>
        <dbReference type="SAM" id="MobiDB-lite"/>
    </source>
</evidence>
<dbReference type="InterPro" id="IPR012340">
    <property type="entry name" value="NA-bd_OB-fold"/>
</dbReference>
<accession>A0A858R9P8</accession>
<dbReference type="GO" id="GO:0070475">
    <property type="term" value="P:rRNA base methylation"/>
    <property type="evidence" value="ECO:0007669"/>
    <property type="project" value="TreeGrafter"/>
</dbReference>
<proteinExistence type="inferred from homology"/>
<keyword evidence="4 6" id="KW-0949">S-adenosyl-L-methionine</keyword>
<keyword evidence="5" id="KW-0411">Iron-sulfur</keyword>
<dbReference type="Gene3D" id="2.40.50.1070">
    <property type="match status" value="1"/>
</dbReference>
<feature type="active site" evidence="7">
    <location>
        <position position="403"/>
    </location>
</feature>
<evidence type="ECO:0000256" key="6">
    <source>
        <dbReference type="PROSITE-ProRule" id="PRU01024"/>
    </source>
</evidence>
<evidence type="ECO:0000313" key="9">
    <source>
        <dbReference type="EMBL" id="QJE74081.1"/>
    </source>
</evidence>
<evidence type="ECO:0000256" key="1">
    <source>
        <dbReference type="ARBA" id="ARBA00022485"/>
    </source>
</evidence>
<dbReference type="CDD" id="cd02440">
    <property type="entry name" value="AdoMet_MTases"/>
    <property type="match status" value="1"/>
</dbReference>
<dbReference type="PROSITE" id="PS01230">
    <property type="entry name" value="TRMA_1"/>
    <property type="match status" value="1"/>
</dbReference>
<keyword evidence="1" id="KW-0408">Iron</keyword>
<feature type="active site" description="Nucleophile" evidence="6">
    <location>
        <position position="403"/>
    </location>
</feature>
<dbReference type="GO" id="GO:0051539">
    <property type="term" value="F:4 iron, 4 sulfur cluster binding"/>
    <property type="evidence" value="ECO:0007669"/>
    <property type="project" value="UniProtKB-KW"/>
</dbReference>
<dbReference type="EMBL" id="CP051775">
    <property type="protein sequence ID" value="QJE74081.1"/>
    <property type="molecule type" value="Genomic_DNA"/>
</dbReference>
<dbReference type="PANTHER" id="PTHR11061:SF49">
    <property type="entry name" value="23S RRNA (URACIL(1939)-C(5))-METHYLTRANSFERASE RLMD"/>
    <property type="match status" value="1"/>
</dbReference>
<dbReference type="Proteomes" id="UP000501891">
    <property type="component" value="Chromosome"/>
</dbReference>
<name>A0A858R9P8_9PROT</name>
<dbReference type="Pfam" id="PF05958">
    <property type="entry name" value="tRNA_U5-meth_tr"/>
    <property type="match status" value="1"/>
</dbReference>
<dbReference type="PANTHER" id="PTHR11061">
    <property type="entry name" value="RNA M5U METHYLTRANSFERASE"/>
    <property type="match status" value="1"/>
</dbReference>
<sequence>MANFRRKQPSRRPQKPAHEEPPVLGQVEIVVERVGARGDGLALSHGARLYVPQSLPGDQMMVKFGARRADGWEAVPVALVGEAPGRAEPPCKHFGTCGGCVVQHMGPEVYAAWKLDTLRTILGRNGLLDGVTIHPMVTTPPEARRRAVMTAVRRGKRLWLGFNERASHRLIDMEHCPVLLPSLVAAAQALRPLLAQLLTQDGQQCDVALTQLDDGVEVVLEGIPEPKLSELEMLSAFAEAQDLARLAWRRKAGAPAEPIALRRTGLVSFGTVTVSPAPGAFLQASRQGEQALASLALSGIGEAKVVADLFAGSGTLTFPLATKAKVHAVEGEETAVRTLEGGAKQLPVGQVTVERRDLFRDPLVPYDLNRFDAVVFDPPRAGAEAQAAEIAKSTVPTVVAVSCNPTSFARDAQALLAGGFRLMEVTPVDQFLWSAHLELVGVFRR</sequence>
<gene>
    <name evidence="9" type="ORF">HHL28_14160</name>
</gene>
<feature type="binding site" evidence="6">
    <location>
        <position position="377"/>
    </location>
    <ligand>
        <name>S-adenosyl-L-methionine</name>
        <dbReference type="ChEBI" id="CHEBI:59789"/>
    </ligand>
</feature>